<feature type="compositionally biased region" description="Low complexity" evidence="1">
    <location>
        <begin position="314"/>
        <end position="359"/>
    </location>
</feature>
<accession>A0ABU1S2C9</accession>
<evidence type="ECO:0000313" key="4">
    <source>
        <dbReference type="Proteomes" id="UP001261871"/>
    </source>
</evidence>
<feature type="compositionally biased region" description="Low complexity" evidence="1">
    <location>
        <begin position="246"/>
        <end position="281"/>
    </location>
</feature>
<evidence type="ECO:0000256" key="1">
    <source>
        <dbReference type="SAM" id="MobiDB-lite"/>
    </source>
</evidence>
<dbReference type="Proteomes" id="UP001261871">
    <property type="component" value="Unassembled WGS sequence"/>
</dbReference>
<evidence type="ECO:0008006" key="5">
    <source>
        <dbReference type="Google" id="ProtNLM"/>
    </source>
</evidence>
<name>A0ABU1S2C9_9FLAO</name>
<evidence type="ECO:0000313" key="3">
    <source>
        <dbReference type="EMBL" id="MDR6845112.1"/>
    </source>
</evidence>
<dbReference type="RefSeq" id="WP_310006087.1">
    <property type="nucleotide sequence ID" value="NZ_JAVDTX010000003.1"/>
</dbReference>
<sequence length="391" mass="42212">MKIRFLSVLVIAMSLIGLNGFSQTTSDTGELGLPGDNLDLYAVLDLFQKSKTIEDFEKSLNDEKSKINNLDLNGDKKVDFIKVETKKDGDDFTFILRDPISKTETQDVAVIFVSKDKDKKISLQIVGDKDLYGKDYIVEPVPKGSGGVTSNPAYTGSNPVTVNVPAPTTTVVVEQAPIVQYVYSPAYVPYYPPYYYGYYPPYFAAAAFTVMAVGIYRHNHYHYHGGGYGYHNSNVYINHNSYNNYNNNSRNTANNISRDNINNSRNNNINNSRNNNNLNSSRDNKASASTRDGNRSSSGRDANKASASTRDGNRSSSANRPSASTREGNRSSSSPRPSSSNSMSSSRFNSGSGSSFNRGSSGGSYRSGGGGGGYRGGGGGGFSGGGGGRRR</sequence>
<feature type="chain" id="PRO_5046826609" description="DUF3300 domain-containing protein" evidence="2">
    <location>
        <begin position="23"/>
        <end position="391"/>
    </location>
</feature>
<evidence type="ECO:0000256" key="2">
    <source>
        <dbReference type="SAM" id="SignalP"/>
    </source>
</evidence>
<organism evidence="3 4">
    <name type="scientific">Flavobacterium granuli</name>
    <dbReference type="NCBI Taxonomy" id="280093"/>
    <lineage>
        <taxon>Bacteria</taxon>
        <taxon>Pseudomonadati</taxon>
        <taxon>Bacteroidota</taxon>
        <taxon>Flavobacteriia</taxon>
        <taxon>Flavobacteriales</taxon>
        <taxon>Flavobacteriaceae</taxon>
        <taxon>Flavobacterium</taxon>
    </lineage>
</organism>
<protein>
    <recommendedName>
        <fullName evidence="5">DUF3300 domain-containing protein</fullName>
    </recommendedName>
</protein>
<keyword evidence="4" id="KW-1185">Reference proteome</keyword>
<feature type="region of interest" description="Disordered" evidence="1">
    <location>
        <begin position="246"/>
        <end position="391"/>
    </location>
</feature>
<reference evidence="3 4" key="1">
    <citation type="submission" date="2023-07" db="EMBL/GenBank/DDBJ databases">
        <title>Sorghum-associated microbial communities from plants grown in Nebraska, USA.</title>
        <authorList>
            <person name="Schachtman D."/>
        </authorList>
    </citation>
    <scope>NUCLEOTIDE SEQUENCE [LARGE SCALE GENOMIC DNA]</scope>
    <source>
        <strain evidence="3 4">BE124</strain>
    </source>
</reference>
<keyword evidence="2" id="KW-0732">Signal</keyword>
<proteinExistence type="predicted"/>
<feature type="compositionally biased region" description="Polar residues" evidence="1">
    <location>
        <begin position="286"/>
        <end position="310"/>
    </location>
</feature>
<feature type="signal peptide" evidence="2">
    <location>
        <begin position="1"/>
        <end position="22"/>
    </location>
</feature>
<gene>
    <name evidence="3" type="ORF">J2W95_001811</name>
</gene>
<comment type="caution">
    <text evidence="3">The sequence shown here is derived from an EMBL/GenBank/DDBJ whole genome shotgun (WGS) entry which is preliminary data.</text>
</comment>
<dbReference type="EMBL" id="JAVDTX010000003">
    <property type="protein sequence ID" value="MDR6845112.1"/>
    <property type="molecule type" value="Genomic_DNA"/>
</dbReference>
<feature type="compositionally biased region" description="Gly residues" evidence="1">
    <location>
        <begin position="360"/>
        <end position="391"/>
    </location>
</feature>